<dbReference type="EMBL" id="UFSZ01000001">
    <property type="protein sequence ID" value="SUV16754.1"/>
    <property type="molecule type" value="Genomic_DNA"/>
</dbReference>
<dbReference type="PROSITE" id="PS00622">
    <property type="entry name" value="HTH_LUXR_1"/>
    <property type="match status" value="1"/>
</dbReference>
<dbReference type="PANTHER" id="PTHR44688">
    <property type="entry name" value="DNA-BINDING TRANSCRIPTIONAL ACTIVATOR DEVR_DOSR"/>
    <property type="match status" value="1"/>
</dbReference>
<keyword evidence="2" id="KW-0238">DNA-binding</keyword>
<dbReference type="PRINTS" id="PR00038">
    <property type="entry name" value="HTHLUXR"/>
</dbReference>
<dbReference type="CDD" id="cd06170">
    <property type="entry name" value="LuxR_C_like"/>
    <property type="match status" value="1"/>
</dbReference>
<evidence type="ECO:0000313" key="5">
    <source>
        <dbReference type="EMBL" id="SUV16754.1"/>
    </source>
</evidence>
<keyword evidence="3" id="KW-0804">Transcription</keyword>
<dbReference type="Gene3D" id="1.10.10.10">
    <property type="entry name" value="Winged helix-like DNA-binding domain superfamily/Winged helix DNA-binding domain"/>
    <property type="match status" value="1"/>
</dbReference>
<keyword evidence="1" id="KW-0805">Transcription regulation</keyword>
<feature type="domain" description="HTH luxR-type" evidence="4">
    <location>
        <begin position="188"/>
        <end position="253"/>
    </location>
</feature>
<evidence type="ECO:0000256" key="1">
    <source>
        <dbReference type="ARBA" id="ARBA00023015"/>
    </source>
</evidence>
<dbReference type="Pfam" id="PF00196">
    <property type="entry name" value="GerE"/>
    <property type="match status" value="1"/>
</dbReference>
<dbReference type="SUPFAM" id="SSF46894">
    <property type="entry name" value="C-terminal effector domain of the bipartite response regulators"/>
    <property type="match status" value="1"/>
</dbReference>
<comment type="caution">
    <text evidence="5">The sequence shown here is derived from an EMBL/GenBank/DDBJ whole genome shotgun (WGS) entry which is preliminary data.</text>
</comment>
<sequence length="255" mass="30612">MCLKERIEVIIIFFEIKEVNYLLEAMVRISNINLQQTSEDFKLNVLQVLSECCHYEHAIFWEVIDDELTNQPVCFNVEAYTVENYLNVYKFYDPLHPMNMQNQPDIQLMQQNEVISRKNKRYYIESFLQYHDFIDEMVMYLTIQHKPSAAIGFLRKKGEKPFTEQDRQKLLVVKRLIENSYLLHQYVQPAQSLQITQREKELLRYLCKGFKNAEIASILYVSENTVKKHLQNLYRKFQVTSRTQLVLKYADNFRI</sequence>
<reference evidence="5 6" key="1">
    <citation type="submission" date="2018-06" db="EMBL/GenBank/DDBJ databases">
        <authorList>
            <consortium name="Pathogen Informatics"/>
            <person name="Doyle S."/>
        </authorList>
    </citation>
    <scope>NUCLEOTIDE SEQUENCE [LARGE SCALE GENOMIC DNA]</scope>
    <source>
        <strain evidence="5 6">NCTC10338</strain>
    </source>
</reference>
<accession>A0AAJ4ZUB5</accession>
<dbReference type="InterPro" id="IPR036388">
    <property type="entry name" value="WH-like_DNA-bd_sf"/>
</dbReference>
<dbReference type="InterPro" id="IPR000792">
    <property type="entry name" value="Tscrpt_reg_LuxR_C"/>
</dbReference>
<protein>
    <submittedName>
        <fullName evidence="5">Two component LuxR family transcriptional regulator</fullName>
    </submittedName>
</protein>
<dbReference type="InterPro" id="IPR016032">
    <property type="entry name" value="Sig_transdc_resp-reg_C-effctor"/>
</dbReference>
<proteinExistence type="predicted"/>
<name>A0AAJ4ZUB5_LYSSH</name>
<dbReference type="GO" id="GO:0006355">
    <property type="term" value="P:regulation of DNA-templated transcription"/>
    <property type="evidence" value="ECO:0007669"/>
    <property type="project" value="InterPro"/>
</dbReference>
<dbReference type="PROSITE" id="PS50043">
    <property type="entry name" value="HTH_LUXR_2"/>
    <property type="match status" value="1"/>
</dbReference>
<dbReference type="SMART" id="SM00421">
    <property type="entry name" value="HTH_LUXR"/>
    <property type="match status" value="1"/>
</dbReference>
<dbReference type="AlphaFoldDB" id="A0AAJ4ZUB5"/>
<organism evidence="5 6">
    <name type="scientific">Lysinibacillus sphaericus</name>
    <name type="common">Bacillus sphaericus</name>
    <dbReference type="NCBI Taxonomy" id="1421"/>
    <lineage>
        <taxon>Bacteria</taxon>
        <taxon>Bacillati</taxon>
        <taxon>Bacillota</taxon>
        <taxon>Bacilli</taxon>
        <taxon>Bacillales</taxon>
        <taxon>Bacillaceae</taxon>
        <taxon>Lysinibacillus</taxon>
    </lineage>
</organism>
<evidence type="ECO:0000313" key="6">
    <source>
        <dbReference type="Proteomes" id="UP000255295"/>
    </source>
</evidence>
<dbReference type="Proteomes" id="UP000255295">
    <property type="component" value="Unassembled WGS sequence"/>
</dbReference>
<evidence type="ECO:0000259" key="4">
    <source>
        <dbReference type="PROSITE" id="PS50043"/>
    </source>
</evidence>
<evidence type="ECO:0000256" key="2">
    <source>
        <dbReference type="ARBA" id="ARBA00023125"/>
    </source>
</evidence>
<evidence type="ECO:0000256" key="3">
    <source>
        <dbReference type="ARBA" id="ARBA00023163"/>
    </source>
</evidence>
<dbReference type="PANTHER" id="PTHR44688:SF16">
    <property type="entry name" value="DNA-BINDING TRANSCRIPTIONAL ACTIVATOR DEVR_DOSR"/>
    <property type="match status" value="1"/>
</dbReference>
<dbReference type="GO" id="GO:0003677">
    <property type="term" value="F:DNA binding"/>
    <property type="evidence" value="ECO:0007669"/>
    <property type="project" value="UniProtKB-KW"/>
</dbReference>
<gene>
    <name evidence="5" type="primary">csgD</name>
    <name evidence="5" type="ORF">NCTC10338_01838</name>
</gene>